<evidence type="ECO:0000313" key="1">
    <source>
        <dbReference type="EMBL" id="MBB3102030.1"/>
    </source>
</evidence>
<name>A0A839T0I5_AZOMA</name>
<organism evidence="1 2">
    <name type="scientific">Azomonas macrocytogenes</name>
    <name type="common">Azotobacter macrocytogenes</name>
    <dbReference type="NCBI Taxonomy" id="69962"/>
    <lineage>
        <taxon>Bacteria</taxon>
        <taxon>Pseudomonadati</taxon>
        <taxon>Pseudomonadota</taxon>
        <taxon>Gammaproteobacteria</taxon>
        <taxon>Pseudomonadales</taxon>
        <taxon>Pseudomonadaceae</taxon>
        <taxon>Azomonas</taxon>
    </lineage>
</organism>
<proteinExistence type="predicted"/>
<reference evidence="1 2" key="1">
    <citation type="submission" date="2020-08" db="EMBL/GenBank/DDBJ databases">
        <title>Genomic Encyclopedia of Type Strains, Phase III (KMG-III): the genomes of soil and plant-associated and newly described type strains.</title>
        <authorList>
            <person name="Whitman W."/>
        </authorList>
    </citation>
    <scope>NUCLEOTIDE SEQUENCE [LARGE SCALE GENOMIC DNA]</scope>
    <source>
        <strain evidence="1 2">CECT 4462</strain>
    </source>
</reference>
<evidence type="ECO:0000313" key="2">
    <source>
        <dbReference type="Proteomes" id="UP000549250"/>
    </source>
</evidence>
<sequence length="90" mass="10037">MARLLEICIAEDVMGLKENFNIRIGKFYIPTGSLHHHVQSTLLRFCPSLLILLEKFAIVLFQINSLIFAALNQATSVTAGCENRPAAYLC</sequence>
<dbReference type="AlphaFoldDB" id="A0A839T0I5"/>
<gene>
    <name evidence="1" type="ORF">FHR87_000390</name>
</gene>
<dbReference type="RefSeq" id="WP_183164991.1">
    <property type="nucleotide sequence ID" value="NZ_JACHXI010000001.1"/>
</dbReference>
<dbReference type="Proteomes" id="UP000549250">
    <property type="component" value="Unassembled WGS sequence"/>
</dbReference>
<accession>A0A839T0I5</accession>
<dbReference type="EMBL" id="JACHXI010000001">
    <property type="protein sequence ID" value="MBB3102030.1"/>
    <property type="molecule type" value="Genomic_DNA"/>
</dbReference>
<comment type="caution">
    <text evidence="1">The sequence shown here is derived from an EMBL/GenBank/DDBJ whole genome shotgun (WGS) entry which is preliminary data.</text>
</comment>
<keyword evidence="2" id="KW-1185">Reference proteome</keyword>
<protein>
    <submittedName>
        <fullName evidence="1">Uncharacterized protein</fullName>
    </submittedName>
</protein>